<feature type="region of interest" description="Disordered" evidence="1">
    <location>
        <begin position="48"/>
        <end position="67"/>
    </location>
</feature>
<protein>
    <recommendedName>
        <fullName evidence="5">Conjugal transfer protein TraN</fullName>
    </recommendedName>
</protein>
<feature type="signal peptide" evidence="2">
    <location>
        <begin position="1"/>
        <end position="24"/>
    </location>
</feature>
<organism evidence="3 4">
    <name type="scientific">Rhodovibrio sodomensis</name>
    <dbReference type="NCBI Taxonomy" id="1088"/>
    <lineage>
        <taxon>Bacteria</taxon>
        <taxon>Pseudomonadati</taxon>
        <taxon>Pseudomonadota</taxon>
        <taxon>Alphaproteobacteria</taxon>
        <taxon>Rhodospirillales</taxon>
        <taxon>Rhodovibrionaceae</taxon>
        <taxon>Rhodovibrio</taxon>
    </lineage>
</organism>
<name>A0ABS1D7X7_9PROT</name>
<evidence type="ECO:0000313" key="4">
    <source>
        <dbReference type="Proteomes" id="UP001296873"/>
    </source>
</evidence>
<sequence length="693" mass="75577">MLRKATALFLTGLFLLPPAPIAVAQQRDMTATQYDYKNAPDYKHREQKYGGTSHRVEIRPGPGAPKNSARAVLACETRKVTRTDPTTQQQITSIIGDWKVQSVSGNCLDRQKVYSEQNNAGEVNSRSIQAIPLRADDVRIEQYPCQVNGDGIHCLQGDIKPSSYFGYNDGQYALSAGQSGFLDTGDARIEVQRDTVHNTEMMIPNPDGQPRNMSLPPGQRYRGAQDSYLAFQGTLQGLQPDPNRTGIEKLEGACPPAKITLCSKAFASAPNMQPDGTISRPKSPKDYCEFQTSAGDINWNILGGSKIRIGAIGNNYWCGTCQTQNRTIRFWLSDNTDIAKFRMQNVGYDDYMSIKVNGHRVMSGPRGGDPTVDRGLLQSCRRNKETGRICSLTMQTAVFDGPAIIPEPKCSEPKYVCRRIDKKRVCSWEQQCTQAPSPNYIGPCELNTSWKHNVDRDIKPYLKVGENVIQMRVIVSGCGEGWFHLRATGSDNKLFCKASPKPIDRSCTGGIVRPWSESGNQCTAEMPDAPHNAMVTVSDPNEFDGVNPDTYGSATFQCFNGRYTAVSGSCRTQRATCDADTVTWRGSNGDYCTAEAPEGDVFDSVTLQDGNNGAATFFCEDNTWKLDSGTCDRQQNACPATSVTWGGDDCSGSLPSASNGSSRSVIDGAGIATYSCSNGSWSLQGGTCPAEEG</sequence>
<evidence type="ECO:0008006" key="5">
    <source>
        <dbReference type="Google" id="ProtNLM"/>
    </source>
</evidence>
<evidence type="ECO:0000256" key="2">
    <source>
        <dbReference type="SAM" id="SignalP"/>
    </source>
</evidence>
<feature type="chain" id="PRO_5046658769" description="Conjugal transfer protein TraN" evidence="2">
    <location>
        <begin position="25"/>
        <end position="693"/>
    </location>
</feature>
<evidence type="ECO:0000313" key="3">
    <source>
        <dbReference type="EMBL" id="MBK1666522.1"/>
    </source>
</evidence>
<dbReference type="Proteomes" id="UP001296873">
    <property type="component" value="Unassembled WGS sequence"/>
</dbReference>
<dbReference type="RefSeq" id="WP_200338573.1">
    <property type="nucleotide sequence ID" value="NZ_NRRL01000001.1"/>
</dbReference>
<keyword evidence="4" id="KW-1185">Reference proteome</keyword>
<reference evidence="3 4" key="1">
    <citation type="journal article" date="2020" name="Microorganisms">
        <title>Osmotic Adaptation and Compatible Solute Biosynthesis of Phototrophic Bacteria as Revealed from Genome Analyses.</title>
        <authorList>
            <person name="Imhoff J.F."/>
            <person name="Rahn T."/>
            <person name="Kunzel S."/>
            <person name="Keller A."/>
            <person name="Neulinger S.C."/>
        </authorList>
    </citation>
    <scope>NUCLEOTIDE SEQUENCE [LARGE SCALE GENOMIC DNA]</scope>
    <source>
        <strain evidence="3 4">DSM 9895</strain>
    </source>
</reference>
<feature type="compositionally biased region" description="Basic and acidic residues" evidence="1">
    <location>
        <begin position="48"/>
        <end position="58"/>
    </location>
</feature>
<gene>
    <name evidence="3" type="ORF">CKO28_00510</name>
</gene>
<dbReference type="EMBL" id="NRRL01000001">
    <property type="protein sequence ID" value="MBK1666522.1"/>
    <property type="molecule type" value="Genomic_DNA"/>
</dbReference>
<evidence type="ECO:0000256" key="1">
    <source>
        <dbReference type="SAM" id="MobiDB-lite"/>
    </source>
</evidence>
<keyword evidence="2" id="KW-0732">Signal</keyword>
<proteinExistence type="predicted"/>
<accession>A0ABS1D7X7</accession>
<comment type="caution">
    <text evidence="3">The sequence shown here is derived from an EMBL/GenBank/DDBJ whole genome shotgun (WGS) entry which is preliminary data.</text>
</comment>